<proteinExistence type="predicted"/>
<accession>A0A0L8GMZ8</accession>
<dbReference type="PANTHER" id="PTHR15583:SF7">
    <property type="entry name" value="INTERLEUKIN CYTOKINE RECEPTOR-RELATED PROTEIN 2"/>
    <property type="match status" value="1"/>
</dbReference>
<evidence type="ECO:0000256" key="7">
    <source>
        <dbReference type="ARBA" id="ARBA00023180"/>
    </source>
</evidence>
<dbReference type="KEGG" id="obi:106875972"/>
<feature type="domain" description="ILCR1 Ig-like" evidence="11">
    <location>
        <begin position="36"/>
        <end position="142"/>
    </location>
</feature>
<feature type="domain" description="SEFIR" evidence="10">
    <location>
        <begin position="195"/>
        <end position="329"/>
    </location>
</feature>
<dbReference type="InterPro" id="IPR013568">
    <property type="entry name" value="SEFIR_dom"/>
</dbReference>
<keyword evidence="5 8" id="KW-0472">Membrane</keyword>
<evidence type="ECO:0000256" key="1">
    <source>
        <dbReference type="ARBA" id="ARBA00004479"/>
    </source>
</evidence>
<evidence type="ECO:0000256" key="3">
    <source>
        <dbReference type="ARBA" id="ARBA00022729"/>
    </source>
</evidence>
<dbReference type="Gene3D" id="3.40.50.11530">
    <property type="match status" value="1"/>
</dbReference>
<sequence length="412" mass="47536">MKRFLTAVTLTLLFIRNFAMSPNRTDNTQEVKLCREWTTLVEYRIKGKNITVDFKQGPSKCNIKIYNVTLYYVNSTILSMAAVNSSKTTPYLTHEFFGICPGSYYITVEIFDEFWNDDGKCICPSDTGKCGLDCHRSRSSNFIVTGTCRKFRNKSSSKPIELHIFLALIGAIVILVLLVLSFYYFKRRIQEKKGLLFYTEDHYYHCEAIDKFISFMNKSKCKLEVAAELVRGGDPLRLSLEIQKSDFIILVYSKALHKRIQAWKSNQDYVNFLKEDNSALLTVSLLRELNASNKLIICKFPQIPNSNVSSEFPSIQCYTLTKELNSLIKKIHGTRGNHEFNSLTNTIKNATNFEENSPNWFENKYICPKKMESLNEMLDYSENFSDGCEHSIFSVPVSYMLEQINEHNELSL</sequence>
<protein>
    <submittedName>
        <fullName evidence="12">Uncharacterized protein</fullName>
    </submittedName>
</protein>
<dbReference type="InterPro" id="IPR057066">
    <property type="entry name" value="Ig_ILCR1"/>
</dbReference>
<comment type="subcellular location">
    <subcellularLocation>
        <location evidence="1">Membrane</location>
        <topology evidence="1">Single-pass type I membrane protein</topology>
    </subcellularLocation>
</comment>
<keyword evidence="7" id="KW-0325">Glycoprotein</keyword>
<dbReference type="OrthoDB" id="6095707at2759"/>
<name>A0A0L8GMZ8_OCTBM</name>
<reference evidence="12" key="1">
    <citation type="submission" date="2015-07" db="EMBL/GenBank/DDBJ databases">
        <title>MeaNS - Measles Nucleotide Surveillance Program.</title>
        <authorList>
            <person name="Tran T."/>
            <person name="Druce J."/>
        </authorList>
    </citation>
    <scope>NUCLEOTIDE SEQUENCE</scope>
    <source>
        <strain evidence="12">UCB-OBI-ISO-001</strain>
        <tissue evidence="12">Gonad</tissue>
    </source>
</reference>
<gene>
    <name evidence="12" type="ORF">OCBIM_22031417mg</name>
</gene>
<dbReference type="Pfam" id="PF08357">
    <property type="entry name" value="SEFIR"/>
    <property type="match status" value="1"/>
</dbReference>
<evidence type="ECO:0000256" key="4">
    <source>
        <dbReference type="ARBA" id="ARBA00022989"/>
    </source>
</evidence>
<evidence type="ECO:0000256" key="2">
    <source>
        <dbReference type="ARBA" id="ARBA00022692"/>
    </source>
</evidence>
<dbReference type="PANTHER" id="PTHR15583">
    <property type="entry name" value="INTERLEUKIN-17 RECEPTOR"/>
    <property type="match status" value="1"/>
</dbReference>
<evidence type="ECO:0000259" key="10">
    <source>
        <dbReference type="Pfam" id="PF08357"/>
    </source>
</evidence>
<keyword evidence="2 8" id="KW-0812">Transmembrane</keyword>
<dbReference type="InterPro" id="IPR039465">
    <property type="entry name" value="IL-17_rcpt-like"/>
</dbReference>
<keyword evidence="6" id="KW-0675">Receptor</keyword>
<dbReference type="Pfam" id="PF23608">
    <property type="entry name" value="Ig_ILCR1"/>
    <property type="match status" value="1"/>
</dbReference>
<evidence type="ECO:0000256" key="8">
    <source>
        <dbReference type="SAM" id="Phobius"/>
    </source>
</evidence>
<evidence type="ECO:0000313" key="12">
    <source>
        <dbReference type="EMBL" id="KOF77990.1"/>
    </source>
</evidence>
<feature type="signal peptide" evidence="9">
    <location>
        <begin position="1"/>
        <end position="19"/>
    </location>
</feature>
<evidence type="ECO:0000259" key="11">
    <source>
        <dbReference type="Pfam" id="PF23608"/>
    </source>
</evidence>
<keyword evidence="4 8" id="KW-1133">Transmembrane helix</keyword>
<dbReference type="GO" id="GO:0016020">
    <property type="term" value="C:membrane"/>
    <property type="evidence" value="ECO:0007669"/>
    <property type="project" value="UniProtKB-SubCell"/>
</dbReference>
<dbReference type="GO" id="GO:0030368">
    <property type="term" value="F:interleukin-17 receptor activity"/>
    <property type="evidence" value="ECO:0007669"/>
    <property type="project" value="InterPro"/>
</dbReference>
<evidence type="ECO:0000256" key="6">
    <source>
        <dbReference type="ARBA" id="ARBA00023170"/>
    </source>
</evidence>
<evidence type="ECO:0000256" key="9">
    <source>
        <dbReference type="SAM" id="SignalP"/>
    </source>
</evidence>
<dbReference type="EMBL" id="KQ421236">
    <property type="protein sequence ID" value="KOF77990.1"/>
    <property type="molecule type" value="Genomic_DNA"/>
</dbReference>
<feature type="transmembrane region" description="Helical" evidence="8">
    <location>
        <begin position="162"/>
        <end position="185"/>
    </location>
</feature>
<feature type="chain" id="PRO_5005583079" evidence="9">
    <location>
        <begin position="20"/>
        <end position="412"/>
    </location>
</feature>
<organism evidence="12">
    <name type="scientific">Octopus bimaculoides</name>
    <name type="common">California two-spotted octopus</name>
    <dbReference type="NCBI Taxonomy" id="37653"/>
    <lineage>
        <taxon>Eukaryota</taxon>
        <taxon>Metazoa</taxon>
        <taxon>Spiralia</taxon>
        <taxon>Lophotrochozoa</taxon>
        <taxon>Mollusca</taxon>
        <taxon>Cephalopoda</taxon>
        <taxon>Coleoidea</taxon>
        <taxon>Octopodiformes</taxon>
        <taxon>Octopoda</taxon>
        <taxon>Incirrata</taxon>
        <taxon>Octopodidae</taxon>
        <taxon>Octopus</taxon>
    </lineage>
</organism>
<dbReference type="AlphaFoldDB" id="A0A0L8GMZ8"/>
<keyword evidence="3 9" id="KW-0732">Signal</keyword>
<evidence type="ECO:0000256" key="5">
    <source>
        <dbReference type="ARBA" id="ARBA00023136"/>
    </source>
</evidence>